<sequence length="57" mass="6476">MLKSKSEYYKKLAKLKFRHLAKFKTSLGRPLSTNNSVDSSQCIGISYYLFVIAVTSL</sequence>
<dbReference type="Proteomes" id="UP000232722">
    <property type="component" value="Unassembled WGS sequence"/>
</dbReference>
<dbReference type="AlphaFoldDB" id="A0A2N0NBT0"/>
<protein>
    <submittedName>
        <fullName evidence="1">Uncharacterized protein</fullName>
    </submittedName>
</protein>
<proteinExistence type="predicted"/>
<gene>
    <name evidence="1" type="ORF">RhiirA5_446374</name>
</gene>
<accession>A0A2N0NBT0</accession>
<evidence type="ECO:0000313" key="1">
    <source>
        <dbReference type="EMBL" id="PKB92036.1"/>
    </source>
</evidence>
<comment type="caution">
    <text evidence="1">The sequence shown here is derived from an EMBL/GenBank/DDBJ whole genome shotgun (WGS) entry which is preliminary data.</text>
</comment>
<organism evidence="1 2">
    <name type="scientific">Rhizophagus irregularis</name>
    <dbReference type="NCBI Taxonomy" id="588596"/>
    <lineage>
        <taxon>Eukaryota</taxon>
        <taxon>Fungi</taxon>
        <taxon>Fungi incertae sedis</taxon>
        <taxon>Mucoromycota</taxon>
        <taxon>Glomeromycotina</taxon>
        <taxon>Glomeromycetes</taxon>
        <taxon>Glomerales</taxon>
        <taxon>Glomeraceae</taxon>
        <taxon>Rhizophagus</taxon>
    </lineage>
</organism>
<dbReference type="EMBL" id="LLXJ01012657">
    <property type="protein sequence ID" value="PKB92036.1"/>
    <property type="molecule type" value="Genomic_DNA"/>
</dbReference>
<name>A0A2N0NBT0_9GLOM</name>
<reference evidence="1 2" key="1">
    <citation type="submission" date="2016-04" db="EMBL/GenBank/DDBJ databases">
        <title>Genome analyses suggest a sexual origin of heterokaryosis in a supposedly ancient asexual fungus.</title>
        <authorList>
            <person name="Ropars J."/>
            <person name="Sedzielewska K."/>
            <person name="Noel J."/>
            <person name="Charron P."/>
            <person name="Farinelli L."/>
            <person name="Marton T."/>
            <person name="Kruger M."/>
            <person name="Pelin A."/>
            <person name="Brachmann A."/>
            <person name="Corradi N."/>
        </authorList>
    </citation>
    <scope>NUCLEOTIDE SEQUENCE [LARGE SCALE GENOMIC DNA]</scope>
    <source>
        <strain evidence="1 2">A5</strain>
    </source>
</reference>
<reference evidence="1 2" key="2">
    <citation type="submission" date="2017-09" db="EMBL/GenBank/DDBJ databases">
        <title>Extensive intraspecific genome diversity in a model arbuscular mycorrhizal fungus.</title>
        <authorList>
            <person name="Chen E.C."/>
            <person name="Morin E."/>
            <person name="Beaudet D."/>
            <person name="Noel J."/>
            <person name="Ndikumana S."/>
            <person name="Charron P."/>
            <person name="St-Onge C."/>
            <person name="Giorgi J."/>
            <person name="Grigoriev I.V."/>
            <person name="Roux C."/>
            <person name="Martin F.M."/>
            <person name="Corradi N."/>
        </authorList>
    </citation>
    <scope>NUCLEOTIDE SEQUENCE [LARGE SCALE GENOMIC DNA]</scope>
    <source>
        <strain evidence="1 2">A5</strain>
    </source>
</reference>
<evidence type="ECO:0000313" key="2">
    <source>
        <dbReference type="Proteomes" id="UP000232722"/>
    </source>
</evidence>